<dbReference type="EMBL" id="CP073041">
    <property type="protein sequence ID" value="UXE61022.1"/>
    <property type="molecule type" value="Genomic_DNA"/>
</dbReference>
<reference evidence="2" key="1">
    <citation type="submission" date="2021-04" db="EMBL/GenBank/DDBJ databases">
        <title>Genome sequence of Woronichinia naegeliana from Washington state freshwater lake bloom.</title>
        <authorList>
            <person name="Dreher T.W."/>
        </authorList>
    </citation>
    <scope>NUCLEOTIDE SEQUENCE</scope>
    <source>
        <strain evidence="2">WA131</strain>
    </source>
</reference>
<organism evidence="2">
    <name type="scientific">Woronichinia naegeliana WA131</name>
    <dbReference type="NCBI Taxonomy" id="2824559"/>
    <lineage>
        <taxon>Bacteria</taxon>
        <taxon>Bacillati</taxon>
        <taxon>Cyanobacteriota</taxon>
        <taxon>Cyanophyceae</taxon>
        <taxon>Synechococcales</taxon>
        <taxon>Coelosphaeriaceae</taxon>
        <taxon>Woronichinia</taxon>
    </lineage>
</organism>
<dbReference type="InterPro" id="IPR036291">
    <property type="entry name" value="NAD(P)-bd_dom_sf"/>
</dbReference>
<name>A0A977KW68_9CYAN</name>
<dbReference type="AlphaFoldDB" id="A0A977KW68"/>
<dbReference type="Gene3D" id="3.40.50.720">
    <property type="entry name" value="NAD(P)-binding Rossmann-like Domain"/>
    <property type="match status" value="1"/>
</dbReference>
<dbReference type="KEGG" id="wna:KA717_37375"/>
<dbReference type="CDD" id="cd08946">
    <property type="entry name" value="SDR_e"/>
    <property type="match status" value="1"/>
</dbReference>
<dbReference type="InterPro" id="IPR001509">
    <property type="entry name" value="Epimerase_deHydtase"/>
</dbReference>
<evidence type="ECO:0000313" key="2">
    <source>
        <dbReference type="EMBL" id="UXE61022.1"/>
    </source>
</evidence>
<sequence>MKFTVIGSNGFIGSALSIKMRAEGYSVFTPSRGDDKIFSIPLNHVIYAAGVTSNFRLNPFNTLQANTSYLAEILEKSCFDSLLYLSSSRIYRHAESTQEDAAIFLKSYDPEDLYDLTKLTAEALCYAREDLNHKVKVVRLSNVIGTDFRSQNFLFDIIRSACDDGVIYLRSSLDSCKDYVMLEDVIELLPKIATIGKHKCYNVASGHNLTHQDIVNSIIKCTKARLEISNDTPTVRFSRLDVSKILEEFTYKPSNVLNCIPRLVLEYKNSKTKPNINIKG</sequence>
<proteinExistence type="predicted"/>
<protein>
    <submittedName>
        <fullName evidence="2">SDR family oxidoreductase</fullName>
    </submittedName>
</protein>
<evidence type="ECO:0000259" key="1">
    <source>
        <dbReference type="Pfam" id="PF01370"/>
    </source>
</evidence>
<gene>
    <name evidence="2" type="ORF">KA717_37375</name>
</gene>
<dbReference type="Proteomes" id="UP001065613">
    <property type="component" value="Chromosome"/>
</dbReference>
<dbReference type="PANTHER" id="PTHR43245">
    <property type="entry name" value="BIFUNCTIONAL POLYMYXIN RESISTANCE PROTEIN ARNA"/>
    <property type="match status" value="1"/>
</dbReference>
<feature type="domain" description="NAD-dependent epimerase/dehydratase" evidence="1">
    <location>
        <begin position="4"/>
        <end position="203"/>
    </location>
</feature>
<dbReference type="InterPro" id="IPR050177">
    <property type="entry name" value="Lipid_A_modif_metabolic_enz"/>
</dbReference>
<accession>A0A977KW68</accession>
<dbReference type="SUPFAM" id="SSF51735">
    <property type="entry name" value="NAD(P)-binding Rossmann-fold domains"/>
    <property type="match status" value="1"/>
</dbReference>
<dbReference type="Pfam" id="PF01370">
    <property type="entry name" value="Epimerase"/>
    <property type="match status" value="1"/>
</dbReference>